<feature type="domain" description="Translation elongation factor EFG/EF2" evidence="3">
    <location>
        <begin position="3"/>
        <end position="104"/>
    </location>
</feature>
<sequence length="115" mass="12741">MHSSYSGCPHHYASVTVDFEPWEDGFAAEFADRAVAEHAPALDELPTLRAALIEGMREELARRIPEIGLAAAVVVQRMAVTHDSSAASFRTAGRLAVREALERAYDRPPKRGRRR</sequence>
<accession>A0A9X2KB72</accession>
<dbReference type="SUPFAM" id="SSF54211">
    <property type="entry name" value="Ribosomal protein S5 domain 2-like"/>
    <property type="match status" value="1"/>
</dbReference>
<evidence type="ECO:0000313" key="5">
    <source>
        <dbReference type="Proteomes" id="UP001139648"/>
    </source>
</evidence>
<organism evidence="4 5">
    <name type="scientific">Nonomuraea thailandensis</name>
    <dbReference type="NCBI Taxonomy" id="1188745"/>
    <lineage>
        <taxon>Bacteria</taxon>
        <taxon>Bacillati</taxon>
        <taxon>Actinomycetota</taxon>
        <taxon>Actinomycetes</taxon>
        <taxon>Streptosporangiales</taxon>
        <taxon>Streptosporangiaceae</taxon>
        <taxon>Nonomuraea</taxon>
    </lineage>
</organism>
<dbReference type="GO" id="GO:0005525">
    <property type="term" value="F:GTP binding"/>
    <property type="evidence" value="ECO:0007669"/>
    <property type="project" value="UniProtKB-KW"/>
</dbReference>
<gene>
    <name evidence="4" type="ORF">HD597_010661</name>
</gene>
<comment type="caution">
    <text evidence="4">The sequence shown here is derived from an EMBL/GenBank/DDBJ whole genome shotgun (WGS) entry which is preliminary data.</text>
</comment>
<dbReference type="RefSeq" id="WP_253755388.1">
    <property type="nucleotide sequence ID" value="NZ_BAABKA010000006.1"/>
</dbReference>
<keyword evidence="5" id="KW-1185">Reference proteome</keyword>
<evidence type="ECO:0000259" key="3">
    <source>
        <dbReference type="Pfam" id="PF03764"/>
    </source>
</evidence>
<keyword evidence="2" id="KW-0342">GTP-binding</keyword>
<evidence type="ECO:0000256" key="1">
    <source>
        <dbReference type="ARBA" id="ARBA00022741"/>
    </source>
</evidence>
<evidence type="ECO:0000256" key="2">
    <source>
        <dbReference type="ARBA" id="ARBA00023134"/>
    </source>
</evidence>
<evidence type="ECO:0000313" key="4">
    <source>
        <dbReference type="EMBL" id="MCP2363641.1"/>
    </source>
</evidence>
<dbReference type="AlphaFoldDB" id="A0A9X2KB72"/>
<dbReference type="EMBL" id="JAMZEB010000002">
    <property type="protein sequence ID" value="MCP2363641.1"/>
    <property type="molecule type" value="Genomic_DNA"/>
</dbReference>
<dbReference type="Gene3D" id="3.30.230.10">
    <property type="match status" value="1"/>
</dbReference>
<dbReference type="InterPro" id="IPR005517">
    <property type="entry name" value="Transl_elong_EFG/EF2_IV"/>
</dbReference>
<keyword evidence="1" id="KW-0547">Nucleotide-binding</keyword>
<dbReference type="InterPro" id="IPR020568">
    <property type="entry name" value="Ribosomal_Su5_D2-typ_SF"/>
</dbReference>
<name>A0A9X2KB72_9ACTN</name>
<dbReference type="Proteomes" id="UP001139648">
    <property type="component" value="Unassembled WGS sequence"/>
</dbReference>
<reference evidence="4" key="1">
    <citation type="submission" date="2022-06" db="EMBL/GenBank/DDBJ databases">
        <title>Sequencing the genomes of 1000 actinobacteria strains.</title>
        <authorList>
            <person name="Klenk H.-P."/>
        </authorList>
    </citation>
    <scope>NUCLEOTIDE SEQUENCE</scope>
    <source>
        <strain evidence="4">DSM 46694</strain>
    </source>
</reference>
<protein>
    <submittedName>
        <fullName evidence="4">Translation elongation factor EF-G</fullName>
    </submittedName>
</protein>
<proteinExistence type="predicted"/>
<keyword evidence="4" id="KW-0648">Protein biosynthesis</keyword>
<dbReference type="Pfam" id="PF03764">
    <property type="entry name" value="EFG_IV"/>
    <property type="match status" value="1"/>
</dbReference>
<dbReference type="InterPro" id="IPR014721">
    <property type="entry name" value="Ribsml_uS5_D2-typ_fold_subgr"/>
</dbReference>
<dbReference type="GO" id="GO:0003746">
    <property type="term" value="F:translation elongation factor activity"/>
    <property type="evidence" value="ECO:0007669"/>
    <property type="project" value="UniProtKB-KW"/>
</dbReference>
<keyword evidence="4" id="KW-0251">Elongation factor</keyword>